<proteinExistence type="predicted"/>
<evidence type="ECO:0000256" key="1">
    <source>
        <dbReference type="SAM" id="MobiDB-lite"/>
    </source>
</evidence>
<dbReference type="EMBL" id="CM008048">
    <property type="protein sequence ID" value="PAN20738.1"/>
    <property type="molecule type" value="Genomic_DNA"/>
</dbReference>
<reference evidence="2" key="1">
    <citation type="submission" date="2018-04" db="EMBL/GenBank/DDBJ databases">
        <title>WGS assembly of Panicum hallii.</title>
        <authorList>
            <person name="Lovell J."/>
            <person name="Jenkins J."/>
            <person name="Lowry D."/>
            <person name="Mamidi S."/>
            <person name="Sreedasyam A."/>
            <person name="Weng X."/>
            <person name="Barry K."/>
            <person name="Bonette J."/>
            <person name="Campitelli B."/>
            <person name="Daum C."/>
            <person name="Gordon S."/>
            <person name="Gould B."/>
            <person name="Lipzen A."/>
            <person name="Macqueen A."/>
            <person name="Palacio-Mejia J."/>
            <person name="Plott C."/>
            <person name="Shakirov E."/>
            <person name="Shu S."/>
            <person name="Yoshinaga Y."/>
            <person name="Zane M."/>
            <person name="Rokhsar D."/>
            <person name="Grimwood J."/>
            <person name="Schmutz J."/>
            <person name="Juenger T."/>
        </authorList>
    </citation>
    <scope>NUCLEOTIDE SEQUENCE [LARGE SCALE GENOMIC DNA]</scope>
    <source>
        <strain evidence="2">FIL2</strain>
    </source>
</reference>
<sequence>MRQGQSSWEPQLPRHLPPRHPVVHVLLDSTGAEVAARTRRKEKPHNHSQMPDLSPQVDFGCIFLLPQVAQ</sequence>
<evidence type="ECO:0000313" key="2">
    <source>
        <dbReference type="EMBL" id="PAN20738.1"/>
    </source>
</evidence>
<feature type="region of interest" description="Disordered" evidence="1">
    <location>
        <begin position="32"/>
        <end position="54"/>
    </location>
</feature>
<dbReference type="Gramene" id="PAN20738">
    <property type="protein sequence ID" value="PAN20738"/>
    <property type="gene ID" value="PAHAL_3G408400"/>
</dbReference>
<name>A0A2S3HE00_9POAL</name>
<protein>
    <submittedName>
        <fullName evidence="2">Uncharacterized protein</fullName>
    </submittedName>
</protein>
<accession>A0A2S3HE00</accession>
<feature type="region of interest" description="Disordered" evidence="1">
    <location>
        <begin position="1"/>
        <end position="20"/>
    </location>
</feature>
<dbReference type="AlphaFoldDB" id="A0A2S3HE00"/>
<feature type="compositionally biased region" description="Basic residues" evidence="1">
    <location>
        <begin position="37"/>
        <end position="46"/>
    </location>
</feature>
<gene>
    <name evidence="2" type="ORF">PAHAL_3G408400</name>
</gene>
<dbReference type="Proteomes" id="UP000243499">
    <property type="component" value="Chromosome 3"/>
</dbReference>
<organism evidence="2">
    <name type="scientific">Panicum hallii</name>
    <dbReference type="NCBI Taxonomy" id="206008"/>
    <lineage>
        <taxon>Eukaryota</taxon>
        <taxon>Viridiplantae</taxon>
        <taxon>Streptophyta</taxon>
        <taxon>Embryophyta</taxon>
        <taxon>Tracheophyta</taxon>
        <taxon>Spermatophyta</taxon>
        <taxon>Magnoliopsida</taxon>
        <taxon>Liliopsida</taxon>
        <taxon>Poales</taxon>
        <taxon>Poaceae</taxon>
        <taxon>PACMAD clade</taxon>
        <taxon>Panicoideae</taxon>
        <taxon>Panicodae</taxon>
        <taxon>Paniceae</taxon>
        <taxon>Panicinae</taxon>
        <taxon>Panicum</taxon>
        <taxon>Panicum sect. Panicum</taxon>
    </lineage>
</organism>